<evidence type="ECO:0000313" key="5">
    <source>
        <dbReference type="Proteomes" id="UP000054662"/>
    </source>
</evidence>
<dbReference type="PANTHER" id="PTHR11579:SF18">
    <property type="entry name" value="PROTEIN-L-ISOASPARTATE O-METHYLTRANSFERASE"/>
    <property type="match status" value="1"/>
</dbReference>
<dbReference type="InterPro" id="IPR029063">
    <property type="entry name" value="SAM-dependent_MTases_sf"/>
</dbReference>
<comment type="caution">
    <text evidence="4">The sequence shown here is derived from an EMBL/GenBank/DDBJ whole genome shotgun (WGS) entry which is preliminary data.</text>
</comment>
<dbReference type="PANTHER" id="PTHR11579">
    <property type="entry name" value="PROTEIN-L-ISOASPARTATE O-METHYLTRANSFERASE"/>
    <property type="match status" value="1"/>
</dbReference>
<dbReference type="Gene3D" id="3.40.50.150">
    <property type="entry name" value="Vaccinia Virus protein VP39"/>
    <property type="match status" value="1"/>
</dbReference>
<dbReference type="Proteomes" id="UP000054662">
    <property type="component" value="Unassembled WGS sequence"/>
</dbReference>
<proteinExistence type="inferred from homology"/>
<evidence type="ECO:0000256" key="2">
    <source>
        <dbReference type="ARBA" id="ARBA00013346"/>
    </source>
</evidence>
<name>A0A0W1ALB8_9GAMM</name>
<keyword evidence="4" id="KW-0808">Transferase</keyword>
<sequence>MLSTLAEFLLKSAQSFNLLKTINSVEQMSNQSARINMVKQQLRTGEVLNDTILDLYDLIPRHEFVPEQYAHFAYSDMQIPLSHGQKMLTPLEEGLILQGLNLKGHETVLEVGTGSGFFTAMLSKLCKKVISIDYYSEFTQYARRKLEAHQCTNIELITGDACRGWLENAPYDVVVFTGAIEHLTETHRLQVLPGGTIFTIEGRSPAMQAKLHHLDHDNIWTENMIFETDIPQLVDPLKRKEFVF</sequence>
<dbReference type="InterPro" id="IPR000682">
    <property type="entry name" value="PCMT"/>
</dbReference>
<dbReference type="PATRIC" id="fig|45076.6.peg.43"/>
<evidence type="ECO:0000313" key="4">
    <source>
        <dbReference type="EMBL" id="KTD82121.1"/>
    </source>
</evidence>
<keyword evidence="4" id="KW-0489">Methyltransferase</keyword>
<keyword evidence="5" id="KW-1185">Reference proteome</keyword>
<organism evidence="4 5">
    <name type="scientific">Legionella worsleiensis</name>
    <dbReference type="NCBI Taxonomy" id="45076"/>
    <lineage>
        <taxon>Bacteria</taxon>
        <taxon>Pseudomonadati</taxon>
        <taxon>Pseudomonadota</taxon>
        <taxon>Gammaproteobacteria</taxon>
        <taxon>Legionellales</taxon>
        <taxon>Legionellaceae</taxon>
        <taxon>Legionella</taxon>
    </lineage>
</organism>
<gene>
    <name evidence="4" type="ORF">Lwor_0041</name>
</gene>
<dbReference type="GO" id="GO:0004719">
    <property type="term" value="F:protein-L-isoaspartate (D-aspartate) O-methyltransferase activity"/>
    <property type="evidence" value="ECO:0007669"/>
    <property type="project" value="InterPro"/>
</dbReference>
<dbReference type="STRING" id="45076.Lwor_0041"/>
<dbReference type="GO" id="GO:0005737">
    <property type="term" value="C:cytoplasm"/>
    <property type="evidence" value="ECO:0007669"/>
    <property type="project" value="TreeGrafter"/>
</dbReference>
<dbReference type="Pfam" id="PF01135">
    <property type="entry name" value="PCMT"/>
    <property type="match status" value="1"/>
</dbReference>
<dbReference type="SUPFAM" id="SSF53335">
    <property type="entry name" value="S-adenosyl-L-methionine-dependent methyltransferases"/>
    <property type="match status" value="1"/>
</dbReference>
<reference evidence="4 5" key="1">
    <citation type="submission" date="2015-11" db="EMBL/GenBank/DDBJ databases">
        <title>Genomic analysis of 38 Legionella species identifies large and diverse effector repertoires.</title>
        <authorList>
            <person name="Burstein D."/>
            <person name="Amaro F."/>
            <person name="Zusman T."/>
            <person name="Lifshitz Z."/>
            <person name="Cohen O."/>
            <person name="Gilbert J.A."/>
            <person name="Pupko T."/>
            <person name="Shuman H.A."/>
            <person name="Segal G."/>
        </authorList>
    </citation>
    <scope>NUCLEOTIDE SEQUENCE [LARGE SCALE GENOMIC DNA]</scope>
    <source>
        <strain evidence="4 5">ATCC 49508</strain>
    </source>
</reference>
<dbReference type="AlphaFoldDB" id="A0A0W1ALB8"/>
<comment type="similarity">
    <text evidence="1">Belongs to the methyltransferase superfamily. L-isoaspartyl/D-aspartyl protein methyltransferase family.</text>
</comment>
<dbReference type="EMBL" id="LNZC01000001">
    <property type="protein sequence ID" value="KTD82121.1"/>
    <property type="molecule type" value="Genomic_DNA"/>
</dbReference>
<dbReference type="GO" id="GO:0032259">
    <property type="term" value="P:methylation"/>
    <property type="evidence" value="ECO:0007669"/>
    <property type="project" value="UniProtKB-KW"/>
</dbReference>
<evidence type="ECO:0000256" key="3">
    <source>
        <dbReference type="ARBA" id="ARBA00030757"/>
    </source>
</evidence>
<protein>
    <recommendedName>
        <fullName evidence="2">Protein-L-isoaspartate O-methyltransferase</fullName>
    </recommendedName>
    <alternativeName>
        <fullName evidence="3">Protein L-isoaspartyl methyltransferase</fullName>
    </alternativeName>
</protein>
<accession>A0A0W1ALB8</accession>
<dbReference type="CDD" id="cd02440">
    <property type="entry name" value="AdoMet_MTases"/>
    <property type="match status" value="1"/>
</dbReference>
<evidence type="ECO:0000256" key="1">
    <source>
        <dbReference type="ARBA" id="ARBA00005369"/>
    </source>
</evidence>